<protein>
    <submittedName>
        <fullName evidence="2">Uncharacterized protein</fullName>
    </submittedName>
</protein>
<reference evidence="2 3" key="1">
    <citation type="journal article" date="2019" name="Sci. Rep.">
        <title>Orb-weaving spider Araneus ventricosus genome elucidates the spidroin gene catalogue.</title>
        <authorList>
            <person name="Kono N."/>
            <person name="Nakamura H."/>
            <person name="Ohtoshi R."/>
            <person name="Moran D.A.P."/>
            <person name="Shinohara A."/>
            <person name="Yoshida Y."/>
            <person name="Fujiwara M."/>
            <person name="Mori M."/>
            <person name="Tomita M."/>
            <person name="Arakawa K."/>
        </authorList>
    </citation>
    <scope>NUCLEOTIDE SEQUENCE [LARGE SCALE GENOMIC DNA]</scope>
</reference>
<organism evidence="2 3">
    <name type="scientific">Araneus ventricosus</name>
    <name type="common">Orbweaver spider</name>
    <name type="synonym">Epeira ventricosa</name>
    <dbReference type="NCBI Taxonomy" id="182803"/>
    <lineage>
        <taxon>Eukaryota</taxon>
        <taxon>Metazoa</taxon>
        <taxon>Ecdysozoa</taxon>
        <taxon>Arthropoda</taxon>
        <taxon>Chelicerata</taxon>
        <taxon>Arachnida</taxon>
        <taxon>Araneae</taxon>
        <taxon>Araneomorphae</taxon>
        <taxon>Entelegynae</taxon>
        <taxon>Araneoidea</taxon>
        <taxon>Araneidae</taxon>
        <taxon>Araneus</taxon>
    </lineage>
</organism>
<keyword evidence="3" id="KW-1185">Reference proteome</keyword>
<evidence type="ECO:0000256" key="1">
    <source>
        <dbReference type="SAM" id="MobiDB-lite"/>
    </source>
</evidence>
<dbReference type="EMBL" id="BGPR01001834">
    <property type="protein sequence ID" value="GBM62770.1"/>
    <property type="molecule type" value="Genomic_DNA"/>
</dbReference>
<name>A0A4Y2HBV5_ARAVE</name>
<comment type="caution">
    <text evidence="2">The sequence shown here is derived from an EMBL/GenBank/DDBJ whole genome shotgun (WGS) entry which is preliminary data.</text>
</comment>
<feature type="region of interest" description="Disordered" evidence="1">
    <location>
        <begin position="51"/>
        <end position="90"/>
    </location>
</feature>
<evidence type="ECO:0000313" key="2">
    <source>
        <dbReference type="EMBL" id="GBM62770.1"/>
    </source>
</evidence>
<evidence type="ECO:0000313" key="3">
    <source>
        <dbReference type="Proteomes" id="UP000499080"/>
    </source>
</evidence>
<dbReference type="Proteomes" id="UP000499080">
    <property type="component" value="Unassembled WGS sequence"/>
</dbReference>
<dbReference type="AlphaFoldDB" id="A0A4Y2HBV5"/>
<proteinExistence type="predicted"/>
<gene>
    <name evidence="2" type="ORF">AVEN_41500_1</name>
</gene>
<sequence>MQKVYWKEGPLFDVDEVTGKNILSLREIIKPKISEAGSLALSHFSFSVPPALHPSRRSTGEGLRGKTVRVQRLERGLGKSPLQESKSQGF</sequence>
<accession>A0A4Y2HBV5</accession>